<gene>
    <name evidence="2" type="ORF">Vbra_18296</name>
</gene>
<feature type="non-terminal residue" evidence="2">
    <location>
        <position position="393"/>
    </location>
</feature>
<dbReference type="AlphaFoldDB" id="A0A0G4GLZ3"/>
<keyword evidence="1" id="KW-0732">Signal</keyword>
<organism evidence="2 3">
    <name type="scientific">Vitrella brassicaformis (strain CCMP3155)</name>
    <dbReference type="NCBI Taxonomy" id="1169540"/>
    <lineage>
        <taxon>Eukaryota</taxon>
        <taxon>Sar</taxon>
        <taxon>Alveolata</taxon>
        <taxon>Colpodellida</taxon>
        <taxon>Vitrellaceae</taxon>
        <taxon>Vitrella</taxon>
    </lineage>
</organism>
<sequence length="393" mass="42925">MHPSVWLLGCALTVLLGCDASISRLIGGRQARSGGLQPDATTTTGFSSLLEVHQNTTNEISGVLDLNSHKYRASCVCGDGLTGFEKLAPTCNPSKVNLRQDRTGSAKTGLTIADVSKQYGQPLDATFTHVESHHFSSLDDRVTEPSIFTPSEAPDTLTHPLSSMDAMHAHIDEAGGDLGEFVLAANNHLLKQTDKSSLSQAEVDEYLRDYIAHVADREPTRLFYHSTDDAAVEHIKRVLVSESVDITEPSDNIREELTGVLADPLNMGDVHFRLMTQHPKWFHLEKDPELPGKAVVAFFKLLWDKTNPLRDKLKLDILAGHTNPKAFIEVSVSEACQTAGVAPMLTPRSSVTTALISHLSAVAERRREMADYFASRRTHSGAVGKEELLSAIQ</sequence>
<dbReference type="VEuPathDB" id="CryptoDB:Vbra_18296"/>
<feature type="signal peptide" evidence="1">
    <location>
        <begin position="1"/>
        <end position="20"/>
    </location>
</feature>
<evidence type="ECO:0000256" key="1">
    <source>
        <dbReference type="SAM" id="SignalP"/>
    </source>
</evidence>
<dbReference type="InParanoid" id="A0A0G4GLZ3"/>
<feature type="chain" id="PRO_5005190359" evidence="1">
    <location>
        <begin position="21"/>
        <end position="393"/>
    </location>
</feature>
<accession>A0A0G4GLZ3</accession>
<proteinExistence type="predicted"/>
<dbReference type="OrthoDB" id="361007at2759"/>
<evidence type="ECO:0000313" key="2">
    <source>
        <dbReference type="EMBL" id="CEM31152.1"/>
    </source>
</evidence>
<dbReference type="EMBL" id="CDMY01000716">
    <property type="protein sequence ID" value="CEM31152.1"/>
    <property type="molecule type" value="Genomic_DNA"/>
</dbReference>
<evidence type="ECO:0000313" key="3">
    <source>
        <dbReference type="Proteomes" id="UP000041254"/>
    </source>
</evidence>
<protein>
    <submittedName>
        <fullName evidence="2">Uncharacterized protein</fullName>
    </submittedName>
</protein>
<dbReference type="Proteomes" id="UP000041254">
    <property type="component" value="Unassembled WGS sequence"/>
</dbReference>
<dbReference type="OMA" id="PENTGCM"/>
<reference evidence="2 3" key="1">
    <citation type="submission" date="2014-11" db="EMBL/GenBank/DDBJ databases">
        <authorList>
            <person name="Zhu J."/>
            <person name="Qi W."/>
            <person name="Song R."/>
        </authorList>
    </citation>
    <scope>NUCLEOTIDE SEQUENCE [LARGE SCALE GENOMIC DNA]</scope>
</reference>
<dbReference type="PhylomeDB" id="A0A0G4GLZ3"/>
<keyword evidence="3" id="KW-1185">Reference proteome</keyword>
<name>A0A0G4GLZ3_VITBC</name>